<evidence type="ECO:0000256" key="2">
    <source>
        <dbReference type="ARBA" id="ARBA00023157"/>
    </source>
</evidence>
<dbReference type="InterPro" id="IPR052444">
    <property type="entry name" value="Spz/Toll_ligand-like"/>
</dbReference>
<keyword evidence="2" id="KW-1015">Disulfide bond</keyword>
<dbReference type="PANTHER" id="PTHR23199:SF12">
    <property type="entry name" value="NEUROTROPHIN 1-RELATED"/>
    <property type="match status" value="1"/>
</dbReference>
<dbReference type="SUPFAM" id="SSF57501">
    <property type="entry name" value="Cystine-knot cytokines"/>
    <property type="match status" value="1"/>
</dbReference>
<comment type="caution">
    <text evidence="6">The sequence shown here is derived from an EMBL/GenBank/DDBJ whole genome shotgun (WGS) entry which is preliminary data.</text>
</comment>
<feature type="chain" id="PRO_5035154163" description="Spaetzle domain-containing protein" evidence="4">
    <location>
        <begin position="21"/>
        <end position="195"/>
    </location>
</feature>
<dbReference type="InterPro" id="IPR032104">
    <property type="entry name" value="Spaetzle"/>
</dbReference>
<evidence type="ECO:0000259" key="5">
    <source>
        <dbReference type="Pfam" id="PF16077"/>
    </source>
</evidence>
<sequence>MQNKKFVLLLITLLANFAEPESPSRYNKRLVRKTASSPRLRFRKLRDCIFSICEHVASYPENDIKTIIEENKAVHSYFGNIIEPSNTMVVSDRFGGSDYEPFCKTVDISTVPKFMRDVDNVERAIANVAGYHQVVKFQTCDNGEECFAGKLVDRNTACVQKFNTVKLLTANVDNKSLEYRKFKIPSTCVCAYVDQ</sequence>
<dbReference type="AlphaFoldDB" id="A0A8J6LF98"/>
<dbReference type="EMBL" id="JABDTM020014992">
    <property type="protein sequence ID" value="KAH0819275.1"/>
    <property type="molecule type" value="Genomic_DNA"/>
</dbReference>
<evidence type="ECO:0000256" key="3">
    <source>
        <dbReference type="ARBA" id="ARBA00023180"/>
    </source>
</evidence>
<accession>A0A8J6LF98</accession>
<feature type="signal peptide" evidence="4">
    <location>
        <begin position="1"/>
        <end position="20"/>
    </location>
</feature>
<dbReference type="PROSITE" id="PS50270">
    <property type="entry name" value="NGF_2"/>
    <property type="match status" value="1"/>
</dbReference>
<keyword evidence="7" id="KW-1185">Reference proteome</keyword>
<protein>
    <recommendedName>
        <fullName evidence="5">Spaetzle domain-containing protein</fullName>
    </recommendedName>
</protein>
<proteinExistence type="predicted"/>
<evidence type="ECO:0000313" key="6">
    <source>
        <dbReference type="EMBL" id="KAH0819275.1"/>
    </source>
</evidence>
<evidence type="ECO:0000313" key="7">
    <source>
        <dbReference type="Proteomes" id="UP000719412"/>
    </source>
</evidence>
<dbReference type="InterPro" id="IPR029034">
    <property type="entry name" value="Cystine-knot_cytokine"/>
</dbReference>
<dbReference type="PANTHER" id="PTHR23199">
    <property type="entry name" value="NEUROTROPHIN 1-RELATED"/>
    <property type="match status" value="1"/>
</dbReference>
<dbReference type="Proteomes" id="UP000719412">
    <property type="component" value="Unassembled WGS sequence"/>
</dbReference>
<dbReference type="Pfam" id="PF16077">
    <property type="entry name" value="Spaetzle"/>
    <property type="match status" value="1"/>
</dbReference>
<dbReference type="GO" id="GO:0005615">
    <property type="term" value="C:extracellular space"/>
    <property type="evidence" value="ECO:0007669"/>
    <property type="project" value="UniProtKB-ARBA"/>
</dbReference>
<dbReference type="GO" id="GO:0005121">
    <property type="term" value="F:Toll binding"/>
    <property type="evidence" value="ECO:0007669"/>
    <property type="project" value="TreeGrafter"/>
</dbReference>
<name>A0A8J6LF98_TENMO</name>
<keyword evidence="3" id="KW-0325">Glycoprotein</keyword>
<feature type="domain" description="Spaetzle" evidence="5">
    <location>
        <begin position="101"/>
        <end position="191"/>
    </location>
</feature>
<organism evidence="6 7">
    <name type="scientific">Tenebrio molitor</name>
    <name type="common">Yellow mealworm beetle</name>
    <dbReference type="NCBI Taxonomy" id="7067"/>
    <lineage>
        <taxon>Eukaryota</taxon>
        <taxon>Metazoa</taxon>
        <taxon>Ecdysozoa</taxon>
        <taxon>Arthropoda</taxon>
        <taxon>Hexapoda</taxon>
        <taxon>Insecta</taxon>
        <taxon>Pterygota</taxon>
        <taxon>Neoptera</taxon>
        <taxon>Endopterygota</taxon>
        <taxon>Coleoptera</taxon>
        <taxon>Polyphaga</taxon>
        <taxon>Cucujiformia</taxon>
        <taxon>Tenebrionidae</taxon>
        <taxon>Tenebrio</taxon>
    </lineage>
</organism>
<dbReference type="GO" id="GO:0008083">
    <property type="term" value="F:growth factor activity"/>
    <property type="evidence" value="ECO:0007669"/>
    <property type="project" value="TreeGrafter"/>
</dbReference>
<dbReference type="GO" id="GO:0021556">
    <property type="term" value="P:central nervous system formation"/>
    <property type="evidence" value="ECO:0007669"/>
    <property type="project" value="TreeGrafter"/>
</dbReference>
<evidence type="ECO:0000256" key="4">
    <source>
        <dbReference type="SAM" id="SignalP"/>
    </source>
</evidence>
<dbReference type="Gene3D" id="2.10.90.10">
    <property type="entry name" value="Cystine-knot cytokines"/>
    <property type="match status" value="1"/>
</dbReference>
<keyword evidence="1 4" id="KW-0732">Signal</keyword>
<reference evidence="6" key="1">
    <citation type="journal article" date="2020" name="J Insects Food Feed">
        <title>The yellow mealworm (Tenebrio molitor) genome: a resource for the emerging insects as food and feed industry.</title>
        <authorList>
            <person name="Eriksson T."/>
            <person name="Andere A."/>
            <person name="Kelstrup H."/>
            <person name="Emery V."/>
            <person name="Picard C."/>
        </authorList>
    </citation>
    <scope>NUCLEOTIDE SEQUENCE</scope>
    <source>
        <strain evidence="6">Stoneville</strain>
        <tissue evidence="6">Whole head</tissue>
    </source>
</reference>
<evidence type="ECO:0000256" key="1">
    <source>
        <dbReference type="ARBA" id="ARBA00022729"/>
    </source>
</evidence>
<gene>
    <name evidence="6" type="ORF">GEV33_003516</name>
</gene>
<dbReference type="GO" id="GO:0045087">
    <property type="term" value="P:innate immune response"/>
    <property type="evidence" value="ECO:0007669"/>
    <property type="project" value="TreeGrafter"/>
</dbReference>
<reference evidence="6" key="2">
    <citation type="submission" date="2021-08" db="EMBL/GenBank/DDBJ databases">
        <authorList>
            <person name="Eriksson T."/>
        </authorList>
    </citation>
    <scope>NUCLEOTIDE SEQUENCE</scope>
    <source>
        <strain evidence="6">Stoneville</strain>
        <tissue evidence="6">Whole head</tissue>
    </source>
</reference>